<dbReference type="NCBIfam" id="TIGR02876">
    <property type="entry name" value="spore_yqfD"/>
    <property type="match status" value="1"/>
</dbReference>
<evidence type="ECO:0000313" key="2">
    <source>
        <dbReference type="EMBL" id="MBU3159137.1"/>
    </source>
</evidence>
<evidence type="ECO:0000256" key="1">
    <source>
        <dbReference type="SAM" id="Phobius"/>
    </source>
</evidence>
<keyword evidence="1" id="KW-1133">Transmembrane helix</keyword>
<gene>
    <name evidence="2" type="primary">yqfD</name>
    <name evidence="2" type="ORF">KPL37_05120</name>
</gene>
<protein>
    <submittedName>
        <fullName evidence="2">Sporulation protein YqfD</fullName>
    </submittedName>
</protein>
<reference evidence="2 3" key="1">
    <citation type="submission" date="2021-06" db="EMBL/GenBank/DDBJ databases">
        <title>Clostridia strains as spoilage organisms.</title>
        <authorList>
            <person name="Wambui J."/>
            <person name="Stephan R."/>
            <person name="Stevens M.J.A."/>
        </authorList>
    </citation>
    <scope>NUCLEOTIDE SEQUENCE [LARGE SCALE GENOMIC DNA]</scope>
    <source>
        <strain evidence="2 3">DSM 14204</strain>
    </source>
</reference>
<keyword evidence="3" id="KW-1185">Reference proteome</keyword>
<dbReference type="PIRSF" id="PIRSF029895">
    <property type="entry name" value="SpoIV"/>
    <property type="match status" value="1"/>
</dbReference>
<feature type="transmembrane region" description="Helical" evidence="1">
    <location>
        <begin position="88"/>
        <end position="109"/>
    </location>
</feature>
<dbReference type="RefSeq" id="WP_216146332.1">
    <property type="nucleotide sequence ID" value="NZ_JAHLDV010000006.1"/>
</dbReference>
<evidence type="ECO:0000313" key="3">
    <source>
        <dbReference type="Proteomes" id="UP000776252"/>
    </source>
</evidence>
<proteinExistence type="predicted"/>
<dbReference type="InterPro" id="IPR010690">
    <property type="entry name" value="YqfD"/>
</dbReference>
<organism evidence="2 3">
    <name type="scientific">Clostridium frigoris</name>
    <dbReference type="NCBI Taxonomy" id="205327"/>
    <lineage>
        <taxon>Bacteria</taxon>
        <taxon>Bacillati</taxon>
        <taxon>Bacillota</taxon>
        <taxon>Clostridia</taxon>
        <taxon>Eubacteriales</taxon>
        <taxon>Clostridiaceae</taxon>
        <taxon>Clostridium</taxon>
    </lineage>
</organism>
<sequence length="387" mass="44021">MNNFKKYKKGIVTMEIQSLIPEKFINLLWKNDVVVKNIRKINITTVILDVKLSNYGEISKVAKRTGTRVKIVGRSGMSFFIIKLRSRVALLVGIILFGSIIYYLSTFVWNIEINTENYISPYELRNQIKGFGVMPGIRKKNVDVYDIESKILRSNDEIMWVKARIDGVKLKVDVIERQSPPIIVSNKTPCNLIATKDGIVARVYTTDGTAIVKDGDAVQKGDILVNGEQGKEGSVYPVHAKGEVIARTFYEQIKEVPITKVTRVKTGNIISNFYIKLGNKKVYLKNSLNPYKTYDKIENNNKFVHKEIYYEVKVKNIPADVTKTKYEIYSNILRKLDKSVKIINKIESVKKENDKYSIRVLVLAEENIAGEAGIVAEKISESKKTVQ</sequence>
<name>A0ABS6BQE1_9CLOT</name>
<keyword evidence="1" id="KW-0472">Membrane</keyword>
<keyword evidence="1" id="KW-0812">Transmembrane</keyword>
<dbReference type="EMBL" id="JAHLDV010000006">
    <property type="protein sequence ID" value="MBU3159137.1"/>
    <property type="molecule type" value="Genomic_DNA"/>
</dbReference>
<accession>A0ABS6BQE1</accession>
<dbReference type="Proteomes" id="UP000776252">
    <property type="component" value="Unassembled WGS sequence"/>
</dbReference>
<dbReference type="Pfam" id="PF06898">
    <property type="entry name" value="YqfD"/>
    <property type="match status" value="1"/>
</dbReference>
<comment type="caution">
    <text evidence="2">The sequence shown here is derived from an EMBL/GenBank/DDBJ whole genome shotgun (WGS) entry which is preliminary data.</text>
</comment>